<gene>
    <name evidence="1" type="ORF">SDC9_165965</name>
</gene>
<protein>
    <submittedName>
        <fullName evidence="1">Uncharacterized protein</fullName>
    </submittedName>
</protein>
<dbReference type="EMBL" id="VSSQ01065973">
    <property type="protein sequence ID" value="MPN18605.1"/>
    <property type="molecule type" value="Genomic_DNA"/>
</dbReference>
<evidence type="ECO:0000313" key="1">
    <source>
        <dbReference type="EMBL" id="MPN18605.1"/>
    </source>
</evidence>
<reference evidence="1" key="1">
    <citation type="submission" date="2019-08" db="EMBL/GenBank/DDBJ databases">
        <authorList>
            <person name="Kucharzyk K."/>
            <person name="Murdoch R.W."/>
            <person name="Higgins S."/>
            <person name="Loffler F."/>
        </authorList>
    </citation>
    <scope>NUCLEOTIDE SEQUENCE</scope>
</reference>
<name>A0A645FVX5_9ZZZZ</name>
<organism evidence="1">
    <name type="scientific">bioreactor metagenome</name>
    <dbReference type="NCBI Taxonomy" id="1076179"/>
    <lineage>
        <taxon>unclassified sequences</taxon>
        <taxon>metagenomes</taxon>
        <taxon>ecological metagenomes</taxon>
    </lineage>
</organism>
<proteinExistence type="predicted"/>
<sequence length="55" mass="5967">MNADDIKCVTQLEVCRVLGMVAVDELVLLDLHTGHTAGFNQMPAVLVIGRLIYIG</sequence>
<comment type="caution">
    <text evidence="1">The sequence shown here is derived from an EMBL/GenBank/DDBJ whole genome shotgun (WGS) entry which is preliminary data.</text>
</comment>
<accession>A0A645FVX5</accession>
<dbReference type="AlphaFoldDB" id="A0A645FVX5"/>